<dbReference type="InterPro" id="IPR027417">
    <property type="entry name" value="P-loop_NTPase"/>
</dbReference>
<dbReference type="EMBL" id="JABFUD020000019">
    <property type="protein sequence ID" value="KAI5064940.1"/>
    <property type="molecule type" value="Genomic_DNA"/>
</dbReference>
<evidence type="ECO:0000256" key="1">
    <source>
        <dbReference type="ARBA" id="ARBA00006360"/>
    </source>
</evidence>
<dbReference type="GO" id="GO:0006281">
    <property type="term" value="P:DNA repair"/>
    <property type="evidence" value="ECO:0007669"/>
    <property type="project" value="TreeGrafter"/>
</dbReference>
<dbReference type="AlphaFoldDB" id="A0A9D4UBP1"/>
<feature type="compositionally biased region" description="Basic residues" evidence="11">
    <location>
        <begin position="34"/>
        <end position="47"/>
    </location>
</feature>
<dbReference type="Pfam" id="PF23007">
    <property type="entry name" value="DnaA_N-like_STI"/>
    <property type="match status" value="1"/>
</dbReference>
<keyword evidence="5" id="KW-0235">DNA replication</keyword>
<feature type="region of interest" description="Disordered" evidence="11">
    <location>
        <begin position="371"/>
        <end position="420"/>
    </location>
</feature>
<evidence type="ECO:0000313" key="15">
    <source>
        <dbReference type="Proteomes" id="UP000886520"/>
    </source>
</evidence>
<dbReference type="PANTHER" id="PTHR11669:SF0">
    <property type="entry name" value="PROTEIN STICHEL-LIKE 2"/>
    <property type="match status" value="1"/>
</dbReference>
<evidence type="ECO:0000313" key="14">
    <source>
        <dbReference type="EMBL" id="KAI5064940.1"/>
    </source>
</evidence>
<feature type="domain" description="STICHEL DnaA-N-like alpha-beta" evidence="13">
    <location>
        <begin position="942"/>
        <end position="1019"/>
    </location>
</feature>
<dbReference type="GO" id="GO:0003887">
    <property type="term" value="F:DNA-directed DNA polymerase activity"/>
    <property type="evidence" value="ECO:0007669"/>
    <property type="project" value="InterPro"/>
</dbReference>
<evidence type="ECO:0000256" key="2">
    <source>
        <dbReference type="ARBA" id="ARBA00022528"/>
    </source>
</evidence>
<dbReference type="OrthoDB" id="1916701at2759"/>
<dbReference type="Pfam" id="PF12169">
    <property type="entry name" value="DNA_pol3_gamma3"/>
    <property type="match status" value="1"/>
</dbReference>
<evidence type="ECO:0000256" key="3">
    <source>
        <dbReference type="ARBA" id="ARBA00022679"/>
    </source>
</evidence>
<keyword evidence="15" id="KW-1185">Reference proteome</keyword>
<dbReference type="GO" id="GO:0003677">
    <property type="term" value="F:DNA binding"/>
    <property type="evidence" value="ECO:0007669"/>
    <property type="project" value="InterPro"/>
</dbReference>
<feature type="compositionally biased region" description="Basic residues" evidence="11">
    <location>
        <begin position="377"/>
        <end position="394"/>
    </location>
</feature>
<dbReference type="InterPro" id="IPR045085">
    <property type="entry name" value="HLD_clamp_pol_III_gamma_tau"/>
</dbReference>
<name>A0A9D4UBP1_ADICA</name>
<proteinExistence type="inferred from homology"/>
<dbReference type="InterPro" id="IPR012763">
    <property type="entry name" value="DNA_pol_III_sug/sutau_N"/>
</dbReference>
<accession>A0A9D4UBP1</accession>
<dbReference type="InterPro" id="IPR054506">
    <property type="entry name" value="DnaA_N-like_STI"/>
</dbReference>
<keyword evidence="8" id="KW-0862">Zinc</keyword>
<dbReference type="Proteomes" id="UP000886520">
    <property type="component" value="Chromosome 19"/>
</dbReference>
<evidence type="ECO:0000256" key="9">
    <source>
        <dbReference type="ARBA" id="ARBA00022840"/>
    </source>
</evidence>
<dbReference type="Gene3D" id="3.40.50.300">
    <property type="entry name" value="P-loop containing nucleotide triphosphate hydrolases"/>
    <property type="match status" value="1"/>
</dbReference>
<protein>
    <recommendedName>
        <fullName evidence="16">AAA+ ATPase domain-containing protein</fullName>
    </recommendedName>
</protein>
<keyword evidence="9" id="KW-0067">ATP-binding</keyword>
<keyword evidence="2" id="KW-0150">Chloroplast</keyword>
<evidence type="ECO:0000256" key="7">
    <source>
        <dbReference type="ARBA" id="ARBA00022741"/>
    </source>
</evidence>
<feature type="compositionally biased region" description="Polar residues" evidence="11">
    <location>
        <begin position="93"/>
        <end position="113"/>
    </location>
</feature>
<comment type="caution">
    <text evidence="14">The sequence shown here is derived from an EMBL/GenBank/DDBJ whole genome shotgun (WGS) entry which is preliminary data.</text>
</comment>
<dbReference type="Gene3D" id="1.10.8.60">
    <property type="match status" value="1"/>
</dbReference>
<dbReference type="SUPFAM" id="SSF52540">
    <property type="entry name" value="P-loop containing nucleoside triphosphate hydrolases"/>
    <property type="match status" value="1"/>
</dbReference>
<dbReference type="Gene3D" id="1.20.272.10">
    <property type="match status" value="1"/>
</dbReference>
<keyword evidence="6" id="KW-0479">Metal-binding</keyword>
<dbReference type="SUPFAM" id="SSF48019">
    <property type="entry name" value="post-AAA+ oligomerization domain-like"/>
    <property type="match status" value="1"/>
</dbReference>
<dbReference type="GO" id="GO:0009360">
    <property type="term" value="C:DNA polymerase III complex"/>
    <property type="evidence" value="ECO:0007669"/>
    <property type="project" value="InterPro"/>
</dbReference>
<dbReference type="GO" id="GO:0006261">
    <property type="term" value="P:DNA-templated DNA replication"/>
    <property type="evidence" value="ECO:0007669"/>
    <property type="project" value="TreeGrafter"/>
</dbReference>
<keyword evidence="3" id="KW-0808">Transferase</keyword>
<dbReference type="NCBIfam" id="TIGR02397">
    <property type="entry name" value="dnaX_nterm"/>
    <property type="match status" value="1"/>
</dbReference>
<evidence type="ECO:0000256" key="8">
    <source>
        <dbReference type="ARBA" id="ARBA00022833"/>
    </source>
</evidence>
<dbReference type="PANTHER" id="PTHR11669">
    <property type="entry name" value="REPLICATION FACTOR C / DNA POLYMERASE III GAMMA-TAU SUBUNIT"/>
    <property type="match status" value="1"/>
</dbReference>
<dbReference type="InterPro" id="IPR050238">
    <property type="entry name" value="DNA_Rep/Repair_Clamp_Loader"/>
</dbReference>
<dbReference type="InterPro" id="IPR022754">
    <property type="entry name" value="DNA_pol_III_gamma-3"/>
</dbReference>
<dbReference type="GO" id="GO:0005524">
    <property type="term" value="F:ATP binding"/>
    <property type="evidence" value="ECO:0007669"/>
    <property type="project" value="UniProtKB-KW"/>
</dbReference>
<evidence type="ECO:0000256" key="11">
    <source>
        <dbReference type="SAM" id="MobiDB-lite"/>
    </source>
</evidence>
<keyword evidence="7" id="KW-0547">Nucleotide-binding</keyword>
<reference evidence="14" key="1">
    <citation type="submission" date="2021-01" db="EMBL/GenBank/DDBJ databases">
        <title>Adiantum capillus-veneris genome.</title>
        <authorList>
            <person name="Fang Y."/>
            <person name="Liao Q."/>
        </authorList>
    </citation>
    <scope>NUCLEOTIDE SEQUENCE</scope>
    <source>
        <strain evidence="14">H3</strain>
        <tissue evidence="14">Leaf</tissue>
    </source>
</reference>
<sequence>MVSERRQLAKRPSFQKQTLAELELSSSIPSFREKKFKKKAVSSKHTRSRDNPALAKKKTAPLNSTSEYRKRVPGSKESLSSSLKPARSVDVHSYSNPANKHSCHSNKQPNNPHSPRAFSLFTLQEYLHERSHIDGATSPTAHTDLKHYKECMSMESSHGLHVSADKEMDAVPLLHAHLQHNYTRKSRKKMTSSYYAKSFGSICECNGAGCKLEGLHCTEYSTGEEHVDDINDEKNEALSIKGYHGCVPWHNLSSVTPNCNKKKMIMDIAGKSFACGGFQVSKRHNRLRMSGRTREACMRRSRRKPQCDSLSSNFGSDSAPLLSDSEAHDSFLRSQCYPGCTSLPRLMRRKLQLADHADMVDSLHSLNFGENGLAKERMRRSKKHTNHRKGPKSRAGKDGIECSSELSSSHGGRKNSHGHSNSIAIENREQHQSLSEKYRPCTFEEMVGQSMISQALSNAIHRGKIAPAYLFQGPRGTGKTCAAKIFAMSINCLFKDRSTKTTMPCRSCRHCESMFSGKSSNVRIVDANTGIGDIKSLSRFIRMGPHTSKYKVLIIDECHMLSKEAWSLFLNIIDQSPIHVVFILITTDTEQLPRMVISKCQKFSFIKIKDADIISRLWRLCEMEGINVESNALQLIACRADGSLFEAETTLDQLSNLGQRITSGLVREMVGLVADEKLVELLDAAMRGDSVNTVRCIRQLMEAGIEPLALMSQLATLITDLLAGHPPPLISSSSTSSAFTSQPLSKMELEKLRQALKILSEAEKQLRSCNNKTTWLTAALLQFCPPDSAFHLNDSHNHEAAQSSSMGTSLTQSPNALLDTSEKETADNPCYSITNVKPPWDISHKWQDEPREDSERCEDIEKTENLDNVDFTRIDPHSKISDYTPPVDVAIPCYGMYHRSPSVHSNHHVRVESESCLQKNSIAAEIACVNYGCGNKNSTQVTPSSMDGLWKQILESSILTDILSGQGKLVSLSVSEAYAIAHLEFGLLEDKKRAENAKASISEAFQMALGCPVEVQLSLMSTPGTPNGDINSCNNGFYGGTLENTQLNQRKGRRRKLRKRPSRAGCCNKGSMSANYYSKHQSWCNSSNGHQFFKNSAFSNAHHITRGSSSDESFTKWTQMYNNKLGLPTARALQKISTSSIRDESKGHVDLYEKYTQCALSGSQNGKIYVSENVDDTSQDLLYDASLRVERDSTNYSHQSLEYDELEYERRNMTPAFRTGFLCWKATTKKGRHESKICLREAREKQVTGCCAS</sequence>
<keyword evidence="4" id="KW-0548">Nucleotidyltransferase</keyword>
<feature type="region of interest" description="Disordered" evidence="11">
    <location>
        <begin position="33"/>
        <end position="116"/>
    </location>
</feature>
<feature type="region of interest" description="Disordered" evidence="11">
    <location>
        <begin position="298"/>
        <end position="319"/>
    </location>
</feature>
<dbReference type="GO" id="GO:0005663">
    <property type="term" value="C:DNA replication factor C complex"/>
    <property type="evidence" value="ECO:0007669"/>
    <property type="project" value="TreeGrafter"/>
</dbReference>
<keyword evidence="2" id="KW-0934">Plastid</keyword>
<feature type="domain" description="DNA polymerase III gamma subunit" evidence="12">
    <location>
        <begin position="665"/>
        <end position="784"/>
    </location>
</feature>
<dbReference type="Pfam" id="PF13177">
    <property type="entry name" value="DNA_pol3_delta2"/>
    <property type="match status" value="1"/>
</dbReference>
<evidence type="ECO:0000256" key="5">
    <source>
        <dbReference type="ARBA" id="ARBA00022705"/>
    </source>
</evidence>
<gene>
    <name evidence="14" type="ORF">GOP47_0019635</name>
</gene>
<organism evidence="14 15">
    <name type="scientific">Adiantum capillus-veneris</name>
    <name type="common">Maidenhair fern</name>
    <dbReference type="NCBI Taxonomy" id="13818"/>
    <lineage>
        <taxon>Eukaryota</taxon>
        <taxon>Viridiplantae</taxon>
        <taxon>Streptophyta</taxon>
        <taxon>Embryophyta</taxon>
        <taxon>Tracheophyta</taxon>
        <taxon>Polypodiopsida</taxon>
        <taxon>Polypodiidae</taxon>
        <taxon>Polypodiales</taxon>
        <taxon>Pteridineae</taxon>
        <taxon>Pteridaceae</taxon>
        <taxon>Vittarioideae</taxon>
        <taxon>Adiantum</taxon>
    </lineage>
</organism>
<dbReference type="CDD" id="cd18137">
    <property type="entry name" value="HLD_clamp_pol_III_gamma_tau"/>
    <property type="match status" value="1"/>
</dbReference>
<evidence type="ECO:0000256" key="4">
    <source>
        <dbReference type="ARBA" id="ARBA00022695"/>
    </source>
</evidence>
<evidence type="ECO:0000259" key="12">
    <source>
        <dbReference type="Pfam" id="PF12169"/>
    </source>
</evidence>
<dbReference type="InterPro" id="IPR008921">
    <property type="entry name" value="DNA_pol3_clamp-load_cplx_C"/>
</dbReference>
<dbReference type="GO" id="GO:0003689">
    <property type="term" value="F:DNA clamp loader activity"/>
    <property type="evidence" value="ECO:0007669"/>
    <property type="project" value="TreeGrafter"/>
</dbReference>
<dbReference type="GO" id="GO:0046872">
    <property type="term" value="F:metal ion binding"/>
    <property type="evidence" value="ECO:0007669"/>
    <property type="project" value="UniProtKB-KW"/>
</dbReference>
<evidence type="ECO:0000256" key="10">
    <source>
        <dbReference type="ARBA" id="ARBA00023054"/>
    </source>
</evidence>
<keyword evidence="10" id="KW-0175">Coiled coil</keyword>
<evidence type="ECO:0008006" key="16">
    <source>
        <dbReference type="Google" id="ProtNLM"/>
    </source>
</evidence>
<evidence type="ECO:0000256" key="6">
    <source>
        <dbReference type="ARBA" id="ARBA00022723"/>
    </source>
</evidence>
<comment type="similarity">
    <text evidence="1">Belongs to the DnaX/STICHEL family.</text>
</comment>
<evidence type="ECO:0000259" key="13">
    <source>
        <dbReference type="Pfam" id="PF23007"/>
    </source>
</evidence>